<dbReference type="Pfam" id="PF00646">
    <property type="entry name" value="F-box"/>
    <property type="match status" value="1"/>
</dbReference>
<keyword evidence="2" id="KW-0812">Transmembrane</keyword>
<dbReference type="PANTHER" id="PTHR34145">
    <property type="entry name" value="OS02G0105600 PROTEIN"/>
    <property type="match status" value="1"/>
</dbReference>
<dbReference type="InterPro" id="IPR001810">
    <property type="entry name" value="F-box_dom"/>
</dbReference>
<name>A0A4Y1RSL2_PRUDU</name>
<organism evidence="4">
    <name type="scientific">Prunus dulcis</name>
    <name type="common">Almond</name>
    <name type="synonym">Amygdalus dulcis</name>
    <dbReference type="NCBI Taxonomy" id="3755"/>
    <lineage>
        <taxon>Eukaryota</taxon>
        <taxon>Viridiplantae</taxon>
        <taxon>Streptophyta</taxon>
        <taxon>Embryophyta</taxon>
        <taxon>Tracheophyta</taxon>
        <taxon>Spermatophyta</taxon>
        <taxon>Magnoliopsida</taxon>
        <taxon>eudicotyledons</taxon>
        <taxon>Gunneridae</taxon>
        <taxon>Pentapetalae</taxon>
        <taxon>rosids</taxon>
        <taxon>fabids</taxon>
        <taxon>Rosales</taxon>
        <taxon>Rosaceae</taxon>
        <taxon>Amygdaloideae</taxon>
        <taxon>Amygdaleae</taxon>
        <taxon>Prunus</taxon>
    </lineage>
</organism>
<dbReference type="InterPro" id="IPR036514">
    <property type="entry name" value="SGNH_hydro_sf"/>
</dbReference>
<protein>
    <submittedName>
        <fullName evidence="4">F-box/RNI-like/FBD-like domains-containing protein</fullName>
    </submittedName>
</protein>
<evidence type="ECO:0000313" key="4">
    <source>
        <dbReference type="EMBL" id="BBH06776.1"/>
    </source>
</evidence>
<dbReference type="SUPFAM" id="SSF52047">
    <property type="entry name" value="RNI-like"/>
    <property type="match status" value="1"/>
</dbReference>
<dbReference type="SMART" id="SM00256">
    <property type="entry name" value="FBOX"/>
    <property type="match status" value="1"/>
</dbReference>
<accession>A0A4Y1RSL2</accession>
<dbReference type="PROSITE" id="PS50181">
    <property type="entry name" value="FBOX"/>
    <property type="match status" value="1"/>
</dbReference>
<evidence type="ECO:0000259" key="3">
    <source>
        <dbReference type="PROSITE" id="PS50181"/>
    </source>
</evidence>
<dbReference type="Gene3D" id="3.40.50.1110">
    <property type="entry name" value="SGNH hydrolase"/>
    <property type="match status" value="1"/>
</dbReference>
<dbReference type="AlphaFoldDB" id="A0A4Y1RSL2"/>
<keyword evidence="2" id="KW-1133">Transmembrane helix</keyword>
<dbReference type="Gene3D" id="3.80.10.10">
    <property type="entry name" value="Ribonuclease Inhibitor"/>
    <property type="match status" value="1"/>
</dbReference>
<dbReference type="EMBL" id="AP019302">
    <property type="protein sequence ID" value="BBH06776.1"/>
    <property type="molecule type" value="Genomic_DNA"/>
</dbReference>
<dbReference type="InterPro" id="IPR053772">
    <property type="entry name" value="At1g61320/At1g61330-like"/>
</dbReference>
<keyword evidence="1" id="KW-0175">Coiled coil</keyword>
<sequence length="717" mass="82532">MKQNYKQEVFNSIISTLSLCSALTMVVHKSLQRLRLHMDAVNERNQREENKIANEIGECYPIMSISNVKEMTAVIKLRKSKKWRGSVSIIAEQADQEKGKVEASPDPVKVMEEVKMDRKPRKEEKEEEVEVEEKSLPSFLDINNEGGGTSTFNFSQSVLDKVRMGCYNYNLAKRRKTKGEGHNFVLADRISELPDEILVSILSLLSLKEAATTSILSKRWQHLWASTMTLNFDAKLDLGSSNLRHFRGLQPEIRYQESHRYINWVNRVLEQHKGPSIERFRACFDIDHRFTSSIDKWIQFAMTRRVQILELEFIVAFSVIYEGHYAFPYPDLKHLCPSPLHSLGHNIGGFKWLKVLSFRYVDVTGEILEYFLFHCPVLEHLTVHASTNLVNLRVVGSSIALKHLAIVNCFGIKSIQIRDANLVSFVYNGGFVNLDISNVPLLIEVSIFETDDDFEQDTDIIKIVLGQLSCVVSQLEILRLDIDQPCYHMFKSKIYDKKYEFPVFANLKHLELIVESDYRWLLHQLNSFIKASPYLQRLALKLQFQTWKCDRKLKKAAICPHHYLKVVEIVGYRARRLAVTQVMHLIKSAVALEKIVIDPVRRWLYPKGMERVLAEVKKEVKARDHAMQHIKHKVPSTIEFLAEGQAFFVFGDSLVDRGNNNYLITFARADSYPYGIDSQLDEPRAVFLCFAQSLLCFAFCLLAKMVTANADPNIPHG</sequence>
<feature type="domain" description="F-box" evidence="3">
    <location>
        <begin position="187"/>
        <end position="223"/>
    </location>
</feature>
<dbReference type="SUPFAM" id="SSF81383">
    <property type="entry name" value="F-box domain"/>
    <property type="match status" value="1"/>
</dbReference>
<dbReference type="InterPro" id="IPR036047">
    <property type="entry name" value="F-box-like_dom_sf"/>
</dbReference>
<dbReference type="InterPro" id="IPR055357">
    <property type="entry name" value="LRR_At1g61320_AtMIF1"/>
</dbReference>
<dbReference type="Pfam" id="PF23622">
    <property type="entry name" value="LRR_At1g61320_AtMIF1"/>
    <property type="match status" value="1"/>
</dbReference>
<dbReference type="PANTHER" id="PTHR34145:SF68">
    <property type="entry name" value="FBD DOMAIN-CONTAINING PROTEIN"/>
    <property type="match status" value="1"/>
</dbReference>
<reference evidence="4" key="1">
    <citation type="journal article" date="2019" name="Science">
        <title>Mutation of a bHLH transcription factor allowed almond domestication.</title>
        <authorList>
            <person name="Sanchez-Perez R."/>
            <person name="Pavan S."/>
            <person name="Mazzeo R."/>
            <person name="Moldovan C."/>
            <person name="Aiese Cigliano R."/>
            <person name="Del Cueto J."/>
            <person name="Ricciardi F."/>
            <person name="Lotti C."/>
            <person name="Ricciardi L."/>
            <person name="Dicenta F."/>
            <person name="Lopez-Marques R.L."/>
            <person name="Lindberg Moller B."/>
        </authorList>
    </citation>
    <scope>NUCLEOTIDE SEQUENCE</scope>
</reference>
<keyword evidence="2" id="KW-0472">Membrane</keyword>
<dbReference type="Gene3D" id="1.20.1280.50">
    <property type="match status" value="1"/>
</dbReference>
<gene>
    <name evidence="4" type="ORF">Prudu_018512</name>
</gene>
<dbReference type="InterPro" id="IPR032675">
    <property type="entry name" value="LRR_dom_sf"/>
</dbReference>
<feature type="coiled-coil region" evidence="1">
    <location>
        <begin position="31"/>
        <end position="58"/>
    </location>
</feature>
<proteinExistence type="predicted"/>
<evidence type="ECO:0000256" key="1">
    <source>
        <dbReference type="SAM" id="Coils"/>
    </source>
</evidence>
<evidence type="ECO:0000256" key="2">
    <source>
        <dbReference type="SAM" id="Phobius"/>
    </source>
</evidence>
<feature type="transmembrane region" description="Helical" evidence="2">
    <location>
        <begin position="9"/>
        <end position="28"/>
    </location>
</feature>